<reference evidence="11 12" key="1">
    <citation type="journal article" date="2016" name="Mol. Biol. Evol.">
        <title>Comparative Genomics of Early-Diverging Mushroom-Forming Fungi Provides Insights into the Origins of Lignocellulose Decay Capabilities.</title>
        <authorList>
            <person name="Nagy L.G."/>
            <person name="Riley R."/>
            <person name="Tritt A."/>
            <person name="Adam C."/>
            <person name="Daum C."/>
            <person name="Floudas D."/>
            <person name="Sun H."/>
            <person name="Yadav J.S."/>
            <person name="Pangilinan J."/>
            <person name="Larsson K.H."/>
            <person name="Matsuura K."/>
            <person name="Barry K."/>
            <person name="Labutti K."/>
            <person name="Kuo R."/>
            <person name="Ohm R.A."/>
            <person name="Bhattacharya S.S."/>
            <person name="Shirouzu T."/>
            <person name="Yoshinaga Y."/>
            <person name="Martin F.M."/>
            <person name="Grigoriev I.V."/>
            <person name="Hibbett D.S."/>
        </authorList>
    </citation>
    <scope>NUCLEOTIDE SEQUENCE [LARGE SCALE GENOMIC DNA]</scope>
    <source>
        <strain evidence="11 12">TUFC12733</strain>
    </source>
</reference>
<evidence type="ECO:0000256" key="4">
    <source>
        <dbReference type="ARBA" id="ARBA00022692"/>
    </source>
</evidence>
<evidence type="ECO:0000256" key="10">
    <source>
        <dbReference type="SAM" id="Phobius"/>
    </source>
</evidence>
<organism evidence="11 12">
    <name type="scientific">Calocera viscosa (strain TUFC12733)</name>
    <dbReference type="NCBI Taxonomy" id="1330018"/>
    <lineage>
        <taxon>Eukaryota</taxon>
        <taxon>Fungi</taxon>
        <taxon>Dikarya</taxon>
        <taxon>Basidiomycota</taxon>
        <taxon>Agaricomycotina</taxon>
        <taxon>Dacrymycetes</taxon>
        <taxon>Dacrymycetales</taxon>
        <taxon>Dacrymycetaceae</taxon>
        <taxon>Calocera</taxon>
    </lineage>
</organism>
<dbReference type="EMBL" id="KV417274">
    <property type="protein sequence ID" value="KZO98821.1"/>
    <property type="molecule type" value="Genomic_DNA"/>
</dbReference>
<comment type="similarity">
    <text evidence="2">Belongs to the USE1 family.</text>
</comment>
<evidence type="ECO:0000256" key="6">
    <source>
        <dbReference type="ARBA" id="ARBA00022892"/>
    </source>
</evidence>
<keyword evidence="5" id="KW-0256">Endoplasmic reticulum</keyword>
<dbReference type="GO" id="GO:0031201">
    <property type="term" value="C:SNARE complex"/>
    <property type="evidence" value="ECO:0007669"/>
    <property type="project" value="TreeGrafter"/>
</dbReference>
<evidence type="ECO:0000256" key="2">
    <source>
        <dbReference type="ARBA" id="ARBA00007891"/>
    </source>
</evidence>
<protein>
    <submittedName>
        <fullName evidence="11">Uncharacterized protein</fullName>
    </submittedName>
</protein>
<dbReference type="OrthoDB" id="4506189at2759"/>
<dbReference type="GO" id="GO:0005789">
    <property type="term" value="C:endoplasmic reticulum membrane"/>
    <property type="evidence" value="ECO:0007669"/>
    <property type="project" value="UniProtKB-SubCell"/>
</dbReference>
<accession>A0A167PI83</accession>
<dbReference type="InterPro" id="IPR019150">
    <property type="entry name" value="Vesicle_transport_protein_Use1"/>
</dbReference>
<proteinExistence type="inferred from homology"/>
<evidence type="ECO:0000256" key="7">
    <source>
        <dbReference type="ARBA" id="ARBA00022927"/>
    </source>
</evidence>
<keyword evidence="6" id="KW-0931">ER-Golgi transport</keyword>
<feature type="transmembrane region" description="Helical" evidence="10">
    <location>
        <begin position="242"/>
        <end position="261"/>
    </location>
</feature>
<dbReference type="Proteomes" id="UP000076738">
    <property type="component" value="Unassembled WGS sequence"/>
</dbReference>
<evidence type="ECO:0000256" key="5">
    <source>
        <dbReference type="ARBA" id="ARBA00022824"/>
    </source>
</evidence>
<keyword evidence="8 10" id="KW-1133">Transmembrane helix</keyword>
<evidence type="ECO:0000256" key="8">
    <source>
        <dbReference type="ARBA" id="ARBA00022989"/>
    </source>
</evidence>
<evidence type="ECO:0000256" key="3">
    <source>
        <dbReference type="ARBA" id="ARBA00022448"/>
    </source>
</evidence>
<dbReference type="Pfam" id="PF09753">
    <property type="entry name" value="Use1"/>
    <property type="match status" value="1"/>
</dbReference>
<comment type="subcellular location">
    <subcellularLocation>
        <location evidence="1">Endoplasmic reticulum membrane</location>
        <topology evidence="1">Single-pass type IV membrane protein</topology>
    </subcellularLocation>
</comment>
<dbReference type="GO" id="GO:0005484">
    <property type="term" value="F:SNAP receptor activity"/>
    <property type="evidence" value="ECO:0007669"/>
    <property type="project" value="TreeGrafter"/>
</dbReference>
<dbReference type="GO" id="GO:0006890">
    <property type="term" value="P:retrograde vesicle-mediated transport, Golgi to endoplasmic reticulum"/>
    <property type="evidence" value="ECO:0007669"/>
    <property type="project" value="TreeGrafter"/>
</dbReference>
<evidence type="ECO:0000313" key="11">
    <source>
        <dbReference type="EMBL" id="KZO98821.1"/>
    </source>
</evidence>
<dbReference type="CDD" id="cd15860">
    <property type="entry name" value="SNARE_USE1"/>
    <property type="match status" value="1"/>
</dbReference>
<evidence type="ECO:0000256" key="1">
    <source>
        <dbReference type="ARBA" id="ARBA00004163"/>
    </source>
</evidence>
<sequence length="264" mass="29546">MQQHDRINLFRLVRRLELPATQPSTSEADPYTAWLQARSQQQKVAHARSLWKCLEGDVQTKELDDLDTRIDKLEQLAAKTCDDHPPPPVPKTTFLESLPLTKPVIPPPVPSPEIPLSPESEPAITEPAEVPITPAAIESSLLPAEPLLPEFSFIRQQPAQKDAAEPQAEFLLNTVQQELTDQLAAMGHQLKLNAIHFGERLAADANVVKEAEEKLVGNLERMRTERFRLRDYSSTARGTTCLVISCILVVIIAWVMMFVVIRIT</sequence>
<keyword evidence="4 10" id="KW-0812">Transmembrane</keyword>
<dbReference type="STRING" id="1330018.A0A167PI83"/>
<keyword evidence="7" id="KW-0653">Protein transport</keyword>
<name>A0A167PI83_CALVF</name>
<evidence type="ECO:0000256" key="9">
    <source>
        <dbReference type="ARBA" id="ARBA00023136"/>
    </source>
</evidence>
<keyword evidence="3" id="KW-0813">Transport</keyword>
<dbReference type="PANTHER" id="PTHR13050">
    <property type="entry name" value="USE1-LIKE PROTEIN"/>
    <property type="match status" value="1"/>
</dbReference>
<dbReference type="GO" id="GO:0015031">
    <property type="term" value="P:protein transport"/>
    <property type="evidence" value="ECO:0007669"/>
    <property type="project" value="UniProtKB-KW"/>
</dbReference>
<evidence type="ECO:0000313" key="12">
    <source>
        <dbReference type="Proteomes" id="UP000076738"/>
    </source>
</evidence>
<keyword evidence="12" id="KW-1185">Reference proteome</keyword>
<gene>
    <name evidence="11" type="ORF">CALVIDRAFT_561762</name>
</gene>
<dbReference type="PANTHER" id="PTHR13050:SF7">
    <property type="entry name" value="VESICLE TRANSPORT PROTEIN USE1"/>
    <property type="match status" value="1"/>
</dbReference>
<dbReference type="AlphaFoldDB" id="A0A167PI83"/>
<keyword evidence="9 10" id="KW-0472">Membrane</keyword>